<evidence type="ECO:0000256" key="1">
    <source>
        <dbReference type="SAM" id="MobiDB-lite"/>
    </source>
</evidence>
<name>A0A1G7W2H3_9RHOO</name>
<dbReference type="STRING" id="83767.SAMN05660652_00389"/>
<accession>A0A1G7W2H3</accession>
<reference evidence="3 4" key="1">
    <citation type="submission" date="2016-10" db="EMBL/GenBank/DDBJ databases">
        <authorList>
            <person name="de Groot N.N."/>
        </authorList>
    </citation>
    <scope>NUCLEOTIDE SEQUENCE [LARGE SCALE GENOMIC DNA]</scope>
    <source>
        <strain evidence="3 4">DSM 5885</strain>
    </source>
</reference>
<protein>
    <recommendedName>
        <fullName evidence="5">Penicillin-binding protein activator LpoB</fullName>
    </recommendedName>
</protein>
<dbReference type="OrthoDB" id="8617715at2"/>
<evidence type="ECO:0000256" key="2">
    <source>
        <dbReference type="SAM" id="SignalP"/>
    </source>
</evidence>
<dbReference type="AlphaFoldDB" id="A0A1G7W2H3"/>
<dbReference type="EMBL" id="FNCY01000001">
    <property type="protein sequence ID" value="SDG66176.1"/>
    <property type="molecule type" value="Genomic_DNA"/>
</dbReference>
<feature type="region of interest" description="Disordered" evidence="1">
    <location>
        <begin position="253"/>
        <end position="280"/>
    </location>
</feature>
<keyword evidence="2" id="KW-0732">Signal</keyword>
<gene>
    <name evidence="3" type="ORF">SAMN05660652_00389</name>
</gene>
<feature type="signal peptide" evidence="2">
    <location>
        <begin position="1"/>
        <end position="26"/>
    </location>
</feature>
<feature type="chain" id="PRO_5011478103" description="Penicillin-binding protein activator LpoB" evidence="2">
    <location>
        <begin position="27"/>
        <end position="280"/>
    </location>
</feature>
<dbReference type="Proteomes" id="UP000198607">
    <property type="component" value="Unassembled WGS sequence"/>
</dbReference>
<keyword evidence="4" id="KW-1185">Reference proteome</keyword>
<feature type="compositionally biased region" description="Basic and acidic residues" evidence="1">
    <location>
        <begin position="61"/>
        <end position="70"/>
    </location>
</feature>
<evidence type="ECO:0000313" key="4">
    <source>
        <dbReference type="Proteomes" id="UP000198607"/>
    </source>
</evidence>
<feature type="compositionally biased region" description="Basic and acidic residues" evidence="1">
    <location>
        <begin position="269"/>
        <end position="280"/>
    </location>
</feature>
<evidence type="ECO:0008006" key="5">
    <source>
        <dbReference type="Google" id="ProtNLM"/>
    </source>
</evidence>
<feature type="compositionally biased region" description="Polar residues" evidence="1">
    <location>
        <begin position="75"/>
        <end position="87"/>
    </location>
</feature>
<organism evidence="3 4">
    <name type="scientific">Propionivibrio dicarboxylicus</name>
    <dbReference type="NCBI Taxonomy" id="83767"/>
    <lineage>
        <taxon>Bacteria</taxon>
        <taxon>Pseudomonadati</taxon>
        <taxon>Pseudomonadota</taxon>
        <taxon>Betaproteobacteria</taxon>
        <taxon>Rhodocyclales</taxon>
        <taxon>Rhodocyclaceae</taxon>
        <taxon>Propionivibrio</taxon>
    </lineage>
</organism>
<sequence>MQITRRLTRLFALGALCAMINGGALAAPPPKVAVTDLAYEERVSEYFKTVSASERSSLRASGRESERESDAGYSRRSSGSLNAQSESSYYSNEGTYSYIEIGELRKFTADIKGGILRTGRFELVQGKPFTARNNEKLYDIVGRIKQGMFPGADYVLFGTVSSIEFRQEANPIDNTNTVSHTLSLELVGEFSLISTKTFKVSSSFSAMGTGQDVKLLSSRGGRVVLSRGKVISEVSKSLGEDVSRQMEEQLSGIYADTGDRDGGMPPRESGGRREEVIIFK</sequence>
<proteinExistence type="predicted"/>
<dbReference type="RefSeq" id="WP_143009730.1">
    <property type="nucleotide sequence ID" value="NZ_FNCY01000001.1"/>
</dbReference>
<feature type="region of interest" description="Disordered" evidence="1">
    <location>
        <begin position="57"/>
        <end position="87"/>
    </location>
</feature>
<evidence type="ECO:0000313" key="3">
    <source>
        <dbReference type="EMBL" id="SDG66176.1"/>
    </source>
</evidence>